<dbReference type="Pfam" id="PF00755">
    <property type="entry name" value="Carn_acyltransf"/>
    <property type="match status" value="1"/>
</dbReference>
<dbReference type="SUPFAM" id="SSF52777">
    <property type="entry name" value="CoA-dependent acyltransferases"/>
    <property type="match status" value="2"/>
</dbReference>
<dbReference type="Proteomes" id="UP001211065">
    <property type="component" value="Unassembled WGS sequence"/>
</dbReference>
<sequence>MPLTRTFSYQSTLPRLPIPTLTETTSRYLKSIVPLVSPTELKITTDYVNDFTKPGGYGEVLQHRLIEHDKEQPHNWLSDWWLKLAYHSWRDASMINSNWYLLVKNHPATPKILLEDSSTHLRQGKFTEFQIKRAAGMISLMLDYKNSIDNGTLPPEKTRAGPVCMHQYTLIFGVTRRPLAGCDENVQSFPATAKHINVLVRDQIYSVDVFDSNTGSRLPISAIESQLQAVVEDVEKSDAQPPICLLTSEHRDSWAKTYRHLKGLDSVNRESFANIESSLFNVSLDDWVVDKSLTGMARNVFHGERGHNRWFEKCISVVFDNSGRCGVNGEHSPLDALVPATMMEECASREPASDPANVSSSFTLNKPFKLKWVTDESVIEDLKKAQSNADRLIADSDVSVLHFTDYGADFIKKFGKVSPDAYVQMCLQLTYYKIHSKFAPVYESASTRQFLHGRTETCRSLSVEQAEFVLGFLNKQKSSLEKYQLLVKAAKAHVEYITSASQGKGCDRHLLGLRCVIKDGEKPHPLFTDRVFKESTHFRLSTSGLFPAKYVLATGFGAVVPDGYGMNYIFQPDHIKMGIESKKSCKETSTLKYKDTLVETFKELGELCKEINPAAKL</sequence>
<dbReference type="Gene3D" id="3.30.559.70">
    <property type="entry name" value="Choline/Carnitine o-acyltransferase, domain 2"/>
    <property type="match status" value="1"/>
</dbReference>
<comment type="caution">
    <text evidence="6">The sequence shown here is derived from an EMBL/GenBank/DDBJ whole genome shotgun (WGS) entry which is preliminary data.</text>
</comment>
<evidence type="ECO:0000313" key="6">
    <source>
        <dbReference type="EMBL" id="KAJ3217925.1"/>
    </source>
</evidence>
<organism evidence="6 7">
    <name type="scientific">Clydaea vesicula</name>
    <dbReference type="NCBI Taxonomy" id="447962"/>
    <lineage>
        <taxon>Eukaryota</taxon>
        <taxon>Fungi</taxon>
        <taxon>Fungi incertae sedis</taxon>
        <taxon>Chytridiomycota</taxon>
        <taxon>Chytridiomycota incertae sedis</taxon>
        <taxon>Chytridiomycetes</taxon>
        <taxon>Lobulomycetales</taxon>
        <taxon>Lobulomycetaceae</taxon>
        <taxon>Clydaea</taxon>
    </lineage>
</organism>
<keyword evidence="3" id="KW-0012">Acyltransferase</keyword>
<evidence type="ECO:0000313" key="7">
    <source>
        <dbReference type="Proteomes" id="UP001211065"/>
    </source>
</evidence>
<dbReference type="PANTHER" id="PTHR22589">
    <property type="entry name" value="CARNITINE O-ACYLTRANSFERASE"/>
    <property type="match status" value="1"/>
</dbReference>
<dbReference type="GO" id="GO:0016746">
    <property type="term" value="F:acyltransferase activity"/>
    <property type="evidence" value="ECO:0007669"/>
    <property type="project" value="UniProtKB-KW"/>
</dbReference>
<feature type="active site" description="Proton acceptor" evidence="4">
    <location>
        <position position="331"/>
    </location>
</feature>
<evidence type="ECO:0000256" key="3">
    <source>
        <dbReference type="ARBA" id="ARBA00023315"/>
    </source>
</evidence>
<proteinExistence type="inferred from homology"/>
<evidence type="ECO:0000259" key="5">
    <source>
        <dbReference type="Pfam" id="PF00755"/>
    </source>
</evidence>
<gene>
    <name evidence="6" type="ORF">HK099_005296</name>
</gene>
<comment type="similarity">
    <text evidence="1">Belongs to the carnitine/choline acetyltransferase family.</text>
</comment>
<dbReference type="InterPro" id="IPR039551">
    <property type="entry name" value="Cho/carn_acyl_trans"/>
</dbReference>
<name>A0AAD5TZK5_9FUNG</name>
<keyword evidence="2" id="KW-0808">Transferase</keyword>
<dbReference type="EMBL" id="JADGJW010000404">
    <property type="protein sequence ID" value="KAJ3217925.1"/>
    <property type="molecule type" value="Genomic_DNA"/>
</dbReference>
<evidence type="ECO:0000256" key="1">
    <source>
        <dbReference type="ARBA" id="ARBA00005232"/>
    </source>
</evidence>
<dbReference type="AlphaFoldDB" id="A0AAD5TZK5"/>
<dbReference type="PANTHER" id="PTHR22589:SF107">
    <property type="entry name" value="CHOLINE_CARNITINE ACYLTRANSFERASE DOMAIN-CONTAINING PROTEIN"/>
    <property type="match status" value="1"/>
</dbReference>
<evidence type="ECO:0000256" key="2">
    <source>
        <dbReference type="ARBA" id="ARBA00022679"/>
    </source>
</evidence>
<dbReference type="InterPro" id="IPR000542">
    <property type="entry name" value="Carn_acyl_trans"/>
</dbReference>
<evidence type="ECO:0000256" key="4">
    <source>
        <dbReference type="PIRSR" id="PIRSR600542-1"/>
    </source>
</evidence>
<keyword evidence="7" id="KW-1185">Reference proteome</keyword>
<feature type="domain" description="Choline/carnitine acyltransferase" evidence="5">
    <location>
        <begin position="16"/>
        <end position="598"/>
    </location>
</feature>
<accession>A0AAD5TZK5</accession>
<protein>
    <recommendedName>
        <fullName evidence="5">Choline/carnitine acyltransferase domain-containing protein</fullName>
    </recommendedName>
</protein>
<dbReference type="InterPro" id="IPR023213">
    <property type="entry name" value="CAT-like_dom_sf"/>
</dbReference>
<dbReference type="InterPro" id="IPR042231">
    <property type="entry name" value="Cho/carn_acyl_trans_2"/>
</dbReference>
<reference evidence="6" key="1">
    <citation type="submission" date="2020-05" db="EMBL/GenBank/DDBJ databases">
        <title>Phylogenomic resolution of chytrid fungi.</title>
        <authorList>
            <person name="Stajich J.E."/>
            <person name="Amses K."/>
            <person name="Simmons R."/>
            <person name="Seto K."/>
            <person name="Myers J."/>
            <person name="Bonds A."/>
            <person name="Quandt C.A."/>
            <person name="Barry K."/>
            <person name="Liu P."/>
            <person name="Grigoriev I."/>
            <person name="Longcore J.E."/>
            <person name="James T.Y."/>
        </authorList>
    </citation>
    <scope>NUCLEOTIDE SEQUENCE</scope>
    <source>
        <strain evidence="6">JEL0476</strain>
    </source>
</reference>
<dbReference type="Gene3D" id="3.30.559.10">
    <property type="entry name" value="Chloramphenicol acetyltransferase-like domain"/>
    <property type="match status" value="1"/>
</dbReference>